<dbReference type="PANTHER" id="PTHR33494:SF5">
    <property type="entry name" value="F10A16.6 PROTEIN"/>
    <property type="match status" value="1"/>
</dbReference>
<evidence type="ECO:0000256" key="1">
    <source>
        <dbReference type="SAM" id="MobiDB-lite"/>
    </source>
</evidence>
<dbReference type="InterPro" id="IPR057939">
    <property type="entry name" value="TRF2_HOY1_PH"/>
</dbReference>
<evidence type="ECO:0000313" key="4">
    <source>
        <dbReference type="RefSeq" id="XP_022961562.1"/>
    </source>
</evidence>
<accession>A0A6J1HAI6</accession>
<feature type="compositionally biased region" description="Polar residues" evidence="1">
    <location>
        <begin position="101"/>
        <end position="119"/>
    </location>
</feature>
<dbReference type="RefSeq" id="XP_022961562.1">
    <property type="nucleotide sequence ID" value="XM_023105794.1"/>
</dbReference>
<feature type="compositionally biased region" description="Basic and acidic residues" evidence="1">
    <location>
        <begin position="1"/>
        <end position="13"/>
    </location>
</feature>
<dbReference type="PANTHER" id="PTHR33494">
    <property type="entry name" value="OS02G0793800 PROTEIN"/>
    <property type="match status" value="1"/>
</dbReference>
<reference evidence="4" key="1">
    <citation type="submission" date="2025-08" db="UniProtKB">
        <authorList>
            <consortium name="RefSeq"/>
        </authorList>
    </citation>
    <scope>IDENTIFICATION</scope>
    <source>
        <tissue evidence="4">Young leaves</tissue>
    </source>
</reference>
<evidence type="ECO:0000259" key="2">
    <source>
        <dbReference type="Pfam" id="PF24818"/>
    </source>
</evidence>
<dbReference type="KEGG" id="cmos:111462107"/>
<feature type="region of interest" description="Disordered" evidence="1">
    <location>
        <begin position="1"/>
        <end position="26"/>
    </location>
</feature>
<dbReference type="Proteomes" id="UP000504609">
    <property type="component" value="Unplaced"/>
</dbReference>
<feature type="domain" description="TRF2/HOY1 PH-like" evidence="2">
    <location>
        <begin position="137"/>
        <end position="252"/>
    </location>
</feature>
<proteinExistence type="predicted"/>
<feature type="region of interest" description="Disordered" evidence="1">
    <location>
        <begin position="93"/>
        <end position="125"/>
    </location>
</feature>
<dbReference type="GeneID" id="111462107"/>
<feature type="compositionally biased region" description="Polar residues" evidence="1">
    <location>
        <begin position="16"/>
        <end position="26"/>
    </location>
</feature>
<sequence length="284" mass="32093">MDMKKGEESEKKMYFTSENGESSSFPIISGADKLDHFSKTGTLPEGEETIEVVLKLPALRLSSLLAAMELEKDTKISLPPPFTNLPSILTGHSLIPLPPTSEEQQYNNPSHERTITSGPSSSSSSELPQLVFNGVLALFLRVGSWQVVPKNDGDLVLKFDYRNKKVTWEIVREGPSKHKIEIDWSNIIGIEAAIEDHRQGILQLELQKPPRFYKEIESKPHKQPKWADESDFTDGRASLNRRYFAVFSPGVLGTHYKRLMKNKHLLEVSQKSFPTTQSPYFPQL</sequence>
<evidence type="ECO:0000313" key="3">
    <source>
        <dbReference type="Proteomes" id="UP000504609"/>
    </source>
</evidence>
<gene>
    <name evidence="4" type="primary">LOC111462107</name>
</gene>
<dbReference type="AlphaFoldDB" id="A0A6J1HAI6"/>
<organism evidence="3 4">
    <name type="scientific">Cucurbita moschata</name>
    <name type="common">Winter crookneck squash</name>
    <name type="synonym">Cucurbita pepo var. moschata</name>
    <dbReference type="NCBI Taxonomy" id="3662"/>
    <lineage>
        <taxon>Eukaryota</taxon>
        <taxon>Viridiplantae</taxon>
        <taxon>Streptophyta</taxon>
        <taxon>Embryophyta</taxon>
        <taxon>Tracheophyta</taxon>
        <taxon>Spermatophyta</taxon>
        <taxon>Magnoliopsida</taxon>
        <taxon>eudicotyledons</taxon>
        <taxon>Gunneridae</taxon>
        <taxon>Pentapetalae</taxon>
        <taxon>rosids</taxon>
        <taxon>fabids</taxon>
        <taxon>Cucurbitales</taxon>
        <taxon>Cucurbitaceae</taxon>
        <taxon>Cucurbiteae</taxon>
        <taxon>Cucurbita</taxon>
    </lineage>
</organism>
<protein>
    <submittedName>
        <fullName evidence="4">Uncharacterized protein LOC111462107</fullName>
    </submittedName>
</protein>
<dbReference type="Pfam" id="PF24818">
    <property type="entry name" value="PH_TRF2_HOY1"/>
    <property type="match status" value="1"/>
</dbReference>
<keyword evidence="3" id="KW-1185">Reference proteome</keyword>
<name>A0A6J1HAI6_CUCMO</name>